<keyword evidence="2" id="KW-1185">Reference proteome</keyword>
<dbReference type="EMBL" id="AYKW01000012">
    <property type="protein sequence ID" value="PIL31590.1"/>
    <property type="molecule type" value="Genomic_DNA"/>
</dbReference>
<proteinExistence type="predicted"/>
<comment type="caution">
    <text evidence="1">The sequence shown here is derived from an EMBL/GenBank/DDBJ whole genome shotgun (WGS) entry which is preliminary data.</text>
</comment>
<evidence type="ECO:0008006" key="3">
    <source>
        <dbReference type="Google" id="ProtNLM"/>
    </source>
</evidence>
<accession>A0A2G8SCV0</accession>
<reference evidence="1 2" key="1">
    <citation type="journal article" date="2015" name="Sci. Rep.">
        <title>Chromosome-level genome map provides insights into diverse defense mechanisms in the medicinal fungus Ganoderma sinense.</title>
        <authorList>
            <person name="Zhu Y."/>
            <person name="Xu J."/>
            <person name="Sun C."/>
            <person name="Zhou S."/>
            <person name="Xu H."/>
            <person name="Nelson D.R."/>
            <person name="Qian J."/>
            <person name="Song J."/>
            <person name="Luo H."/>
            <person name="Xiang L."/>
            <person name="Li Y."/>
            <person name="Xu Z."/>
            <person name="Ji A."/>
            <person name="Wang L."/>
            <person name="Lu S."/>
            <person name="Hayward A."/>
            <person name="Sun W."/>
            <person name="Li X."/>
            <person name="Schwartz D.C."/>
            <person name="Wang Y."/>
            <person name="Chen S."/>
        </authorList>
    </citation>
    <scope>NUCLEOTIDE SEQUENCE [LARGE SCALE GENOMIC DNA]</scope>
    <source>
        <strain evidence="1 2">ZZ0214-1</strain>
    </source>
</reference>
<dbReference type="OrthoDB" id="2951834at2759"/>
<evidence type="ECO:0000313" key="1">
    <source>
        <dbReference type="EMBL" id="PIL31590.1"/>
    </source>
</evidence>
<sequence length="369" mass="42276">MAPLLALPTELRLHIYDLLLAEHRHVRLKQQPSNAHFRLLHTCRQLSEEAGRTYRRYISLLHEHQIHAFLHFAEPELASQIEWADVANDGRVFQPANKDQEDSETDTPLSNLHIALGRMTSLRHLRVFQCRQGLPINLQNTMNMHRSRRLALGFERAMFPKNAAQLSSYELYISPETRVDLFDGVRPDAIVTLRFSGEILAAAETREAARMRMPRLRHVVLHGVTGNYFDRHTIDQCFPDAHLESFVYALGHRLGFEIRNHHLQSLAAVYGNSLRKLVLLGSSRLSSTTITQALECLPALEYFALHLVTVDELRSNFVNVLPPSLTIFKLQVLNAWYAVPLKSEERALCHSIEELVLLRDVPFHQKTVG</sequence>
<gene>
    <name evidence="1" type="ORF">GSI_06292</name>
</gene>
<evidence type="ECO:0000313" key="2">
    <source>
        <dbReference type="Proteomes" id="UP000230002"/>
    </source>
</evidence>
<dbReference type="Proteomes" id="UP000230002">
    <property type="component" value="Unassembled WGS sequence"/>
</dbReference>
<protein>
    <recommendedName>
        <fullName evidence="3">F-box domain-containing protein</fullName>
    </recommendedName>
</protein>
<organism evidence="1 2">
    <name type="scientific">Ganoderma sinense ZZ0214-1</name>
    <dbReference type="NCBI Taxonomy" id="1077348"/>
    <lineage>
        <taxon>Eukaryota</taxon>
        <taxon>Fungi</taxon>
        <taxon>Dikarya</taxon>
        <taxon>Basidiomycota</taxon>
        <taxon>Agaricomycotina</taxon>
        <taxon>Agaricomycetes</taxon>
        <taxon>Polyporales</taxon>
        <taxon>Polyporaceae</taxon>
        <taxon>Ganoderma</taxon>
    </lineage>
</organism>
<dbReference type="AlphaFoldDB" id="A0A2G8SCV0"/>
<name>A0A2G8SCV0_9APHY</name>